<reference evidence="2" key="3">
    <citation type="submission" date="2020-12" db="UniProtKB">
        <authorList>
            <consortium name="EnsemblPlants"/>
        </authorList>
    </citation>
    <scope>IDENTIFICATION</scope>
</reference>
<accession>A0A2K1JBF5</accession>
<name>A0A2K1JBF5_PHYPA</name>
<dbReference type="Gramene" id="Pp3c15_970V3.1">
    <property type="protein sequence ID" value="PAC:32929457.CDS.1"/>
    <property type="gene ID" value="Pp3c15_970"/>
</dbReference>
<reference evidence="1 3" key="1">
    <citation type="journal article" date="2008" name="Science">
        <title>The Physcomitrella genome reveals evolutionary insights into the conquest of land by plants.</title>
        <authorList>
            <person name="Rensing S."/>
            <person name="Lang D."/>
            <person name="Zimmer A."/>
            <person name="Terry A."/>
            <person name="Salamov A."/>
            <person name="Shapiro H."/>
            <person name="Nishiyama T."/>
            <person name="Perroud P.-F."/>
            <person name="Lindquist E."/>
            <person name="Kamisugi Y."/>
            <person name="Tanahashi T."/>
            <person name="Sakakibara K."/>
            <person name="Fujita T."/>
            <person name="Oishi K."/>
            <person name="Shin-I T."/>
            <person name="Kuroki Y."/>
            <person name="Toyoda A."/>
            <person name="Suzuki Y."/>
            <person name="Hashimoto A."/>
            <person name="Yamaguchi K."/>
            <person name="Sugano A."/>
            <person name="Kohara Y."/>
            <person name="Fujiyama A."/>
            <person name="Anterola A."/>
            <person name="Aoki S."/>
            <person name="Ashton N."/>
            <person name="Barbazuk W.B."/>
            <person name="Barker E."/>
            <person name="Bennetzen J."/>
            <person name="Bezanilla M."/>
            <person name="Blankenship R."/>
            <person name="Cho S.H."/>
            <person name="Dutcher S."/>
            <person name="Estelle M."/>
            <person name="Fawcett J.A."/>
            <person name="Gundlach H."/>
            <person name="Hanada K."/>
            <person name="Heyl A."/>
            <person name="Hicks K.A."/>
            <person name="Hugh J."/>
            <person name="Lohr M."/>
            <person name="Mayer K."/>
            <person name="Melkozernov A."/>
            <person name="Murata T."/>
            <person name="Nelson D."/>
            <person name="Pils B."/>
            <person name="Prigge M."/>
            <person name="Reiss B."/>
            <person name="Renner T."/>
            <person name="Rombauts S."/>
            <person name="Rushton P."/>
            <person name="Sanderfoot A."/>
            <person name="Schween G."/>
            <person name="Shiu S.-H."/>
            <person name="Stueber K."/>
            <person name="Theodoulou F.L."/>
            <person name="Tu H."/>
            <person name="Van de Peer Y."/>
            <person name="Verrier P.J."/>
            <person name="Waters E."/>
            <person name="Wood A."/>
            <person name="Yang L."/>
            <person name="Cove D."/>
            <person name="Cuming A."/>
            <person name="Hasebe M."/>
            <person name="Lucas S."/>
            <person name="Mishler D.B."/>
            <person name="Reski R."/>
            <person name="Grigoriev I."/>
            <person name="Quatrano R.S."/>
            <person name="Boore J.L."/>
        </authorList>
    </citation>
    <scope>NUCLEOTIDE SEQUENCE [LARGE SCALE GENOMIC DNA]</scope>
    <source>
        <strain evidence="2 3">cv. Gransden 2004</strain>
    </source>
</reference>
<keyword evidence="3" id="KW-1185">Reference proteome</keyword>
<dbReference type="AlphaFoldDB" id="A0A2K1JBF5"/>
<reference evidence="1 3" key="2">
    <citation type="journal article" date="2018" name="Plant J.">
        <title>The Physcomitrella patens chromosome-scale assembly reveals moss genome structure and evolution.</title>
        <authorList>
            <person name="Lang D."/>
            <person name="Ullrich K.K."/>
            <person name="Murat F."/>
            <person name="Fuchs J."/>
            <person name="Jenkins J."/>
            <person name="Haas F.B."/>
            <person name="Piednoel M."/>
            <person name="Gundlach H."/>
            <person name="Van Bel M."/>
            <person name="Meyberg R."/>
            <person name="Vives C."/>
            <person name="Morata J."/>
            <person name="Symeonidi A."/>
            <person name="Hiss M."/>
            <person name="Muchero W."/>
            <person name="Kamisugi Y."/>
            <person name="Saleh O."/>
            <person name="Blanc G."/>
            <person name="Decker E.L."/>
            <person name="van Gessel N."/>
            <person name="Grimwood J."/>
            <person name="Hayes R.D."/>
            <person name="Graham S.W."/>
            <person name="Gunter L.E."/>
            <person name="McDaniel S.F."/>
            <person name="Hoernstein S.N.W."/>
            <person name="Larsson A."/>
            <person name="Li F.W."/>
            <person name="Perroud P.F."/>
            <person name="Phillips J."/>
            <person name="Ranjan P."/>
            <person name="Rokshar D.S."/>
            <person name="Rothfels C.J."/>
            <person name="Schneider L."/>
            <person name="Shu S."/>
            <person name="Stevenson D.W."/>
            <person name="Thummler F."/>
            <person name="Tillich M."/>
            <person name="Villarreal Aguilar J.C."/>
            <person name="Widiez T."/>
            <person name="Wong G.K."/>
            <person name="Wymore A."/>
            <person name="Zhang Y."/>
            <person name="Zimmer A.D."/>
            <person name="Quatrano R.S."/>
            <person name="Mayer K.F.X."/>
            <person name="Goodstein D."/>
            <person name="Casacuberta J.M."/>
            <person name="Vandepoele K."/>
            <person name="Reski R."/>
            <person name="Cuming A.C."/>
            <person name="Tuskan G.A."/>
            <person name="Maumus F."/>
            <person name="Salse J."/>
            <person name="Schmutz J."/>
            <person name="Rensing S.A."/>
        </authorList>
    </citation>
    <scope>NUCLEOTIDE SEQUENCE [LARGE SCALE GENOMIC DNA]</scope>
    <source>
        <strain evidence="2 3">cv. Gransden 2004</strain>
    </source>
</reference>
<dbReference type="Proteomes" id="UP000006727">
    <property type="component" value="Chromosome 15"/>
</dbReference>
<dbReference type="EnsemblPlants" id="Pp3c15_970V3.1">
    <property type="protein sequence ID" value="PAC:32929457.CDS.1"/>
    <property type="gene ID" value="Pp3c15_970"/>
</dbReference>
<evidence type="ECO:0000313" key="3">
    <source>
        <dbReference type="Proteomes" id="UP000006727"/>
    </source>
</evidence>
<gene>
    <name evidence="1" type="ORF">PHYPA_019143</name>
</gene>
<evidence type="ECO:0000313" key="1">
    <source>
        <dbReference type="EMBL" id="PNR38865.1"/>
    </source>
</evidence>
<organism evidence="1">
    <name type="scientific">Physcomitrium patens</name>
    <name type="common">Spreading-leaved earth moss</name>
    <name type="synonym">Physcomitrella patens</name>
    <dbReference type="NCBI Taxonomy" id="3218"/>
    <lineage>
        <taxon>Eukaryota</taxon>
        <taxon>Viridiplantae</taxon>
        <taxon>Streptophyta</taxon>
        <taxon>Embryophyta</taxon>
        <taxon>Bryophyta</taxon>
        <taxon>Bryophytina</taxon>
        <taxon>Bryopsida</taxon>
        <taxon>Funariidae</taxon>
        <taxon>Funariales</taxon>
        <taxon>Funariaceae</taxon>
        <taxon>Physcomitrium</taxon>
    </lineage>
</organism>
<protein>
    <submittedName>
        <fullName evidence="1 2">Uncharacterized protein</fullName>
    </submittedName>
</protein>
<dbReference type="EMBL" id="ABEU02000015">
    <property type="protein sequence ID" value="PNR38865.1"/>
    <property type="molecule type" value="Genomic_DNA"/>
</dbReference>
<evidence type="ECO:0000313" key="2">
    <source>
        <dbReference type="EnsemblPlants" id="PAC:32929457.CDS.1"/>
    </source>
</evidence>
<proteinExistence type="predicted"/>
<sequence>MKFCNNFVESIGVVFKAKVDIGDVLIQCYNYNQEIEVLLKTKVFLNRNQCVNICKPLGHVIKVFEGLRACSKERSKY</sequence>